<proteinExistence type="predicted"/>
<keyword evidence="2" id="KW-1185">Reference proteome</keyword>
<gene>
    <name evidence="1" type="ORF">ACH5RR_023169</name>
</gene>
<dbReference type="Proteomes" id="UP001630127">
    <property type="component" value="Unassembled WGS sequence"/>
</dbReference>
<reference evidence="1 2" key="1">
    <citation type="submission" date="2024-11" db="EMBL/GenBank/DDBJ databases">
        <title>A near-complete genome assembly of Cinchona calisaya.</title>
        <authorList>
            <person name="Lian D.C."/>
            <person name="Zhao X.W."/>
            <person name="Wei L."/>
        </authorList>
    </citation>
    <scope>NUCLEOTIDE SEQUENCE [LARGE SCALE GENOMIC DNA]</scope>
    <source>
        <tissue evidence="1">Nenye</tissue>
    </source>
</reference>
<evidence type="ECO:0000313" key="2">
    <source>
        <dbReference type="Proteomes" id="UP001630127"/>
    </source>
</evidence>
<dbReference type="EMBL" id="JBJUIK010000010">
    <property type="protein sequence ID" value="KAL3516267.1"/>
    <property type="molecule type" value="Genomic_DNA"/>
</dbReference>
<protein>
    <submittedName>
        <fullName evidence="1">Uncharacterized protein</fullName>
    </submittedName>
</protein>
<dbReference type="AlphaFoldDB" id="A0ABD2Z9W8"/>
<sequence>MAAAKKRWDAMLKMPRRMYQVLEVGNNTKGWTVLLQVIERSRVQISRPPN</sequence>
<name>A0ABD2Z9W8_9GENT</name>
<accession>A0ABD2Z9W8</accession>
<organism evidence="1 2">
    <name type="scientific">Cinchona calisaya</name>
    <dbReference type="NCBI Taxonomy" id="153742"/>
    <lineage>
        <taxon>Eukaryota</taxon>
        <taxon>Viridiplantae</taxon>
        <taxon>Streptophyta</taxon>
        <taxon>Embryophyta</taxon>
        <taxon>Tracheophyta</taxon>
        <taxon>Spermatophyta</taxon>
        <taxon>Magnoliopsida</taxon>
        <taxon>eudicotyledons</taxon>
        <taxon>Gunneridae</taxon>
        <taxon>Pentapetalae</taxon>
        <taxon>asterids</taxon>
        <taxon>lamiids</taxon>
        <taxon>Gentianales</taxon>
        <taxon>Rubiaceae</taxon>
        <taxon>Cinchonoideae</taxon>
        <taxon>Cinchoneae</taxon>
        <taxon>Cinchona</taxon>
    </lineage>
</organism>
<comment type="caution">
    <text evidence="1">The sequence shown here is derived from an EMBL/GenBank/DDBJ whole genome shotgun (WGS) entry which is preliminary data.</text>
</comment>
<evidence type="ECO:0000313" key="1">
    <source>
        <dbReference type="EMBL" id="KAL3516267.1"/>
    </source>
</evidence>